<evidence type="ECO:0000313" key="4">
    <source>
        <dbReference type="Proteomes" id="UP000815677"/>
    </source>
</evidence>
<keyword evidence="4" id="KW-1185">Reference proteome</keyword>
<gene>
    <name evidence="3" type="ORF">MCHLO_03978</name>
</gene>
<evidence type="ECO:0000256" key="1">
    <source>
        <dbReference type="SAM" id="MobiDB-lite"/>
    </source>
</evidence>
<feature type="compositionally biased region" description="Polar residues" evidence="1">
    <location>
        <begin position="195"/>
        <end position="208"/>
    </location>
</feature>
<name>A0ABQ0L7C9_MYCCL</name>
<dbReference type="Pfam" id="PF20149">
    <property type="entry name" value="DUF6532"/>
    <property type="match status" value="1"/>
</dbReference>
<accession>A0ABQ0L7C9</accession>
<sequence length="221" mass="24502">MFRQLIGRLSNFRGGFKVAADGVVPLAYNVNLNTPERAKYWLEQQRLIYPPKPDTKDPVTGAIIVRVPLPVPAHTNLGQPGGIDKKRPFGNIAIGQTLAHLWKKGRGKDSIGEQIVDMLPRTDAGKPTATAPMIALACAALHSTLEDYTIQPFRRSEFEGVEDVYKLYLCLLEAIAQRKPQWYAEVLEQTLKNVSAEGSSKTTVTPSQREQEALSYLDLSD</sequence>
<dbReference type="Proteomes" id="UP000815677">
    <property type="component" value="Unassembled WGS sequence"/>
</dbReference>
<reference evidence="3" key="1">
    <citation type="submission" date="2014-09" db="EMBL/GenBank/DDBJ databases">
        <title>Genome sequence of the luminous mushroom Mycena chlorophos for searching fungal bioluminescence genes.</title>
        <authorList>
            <person name="Tanaka Y."/>
            <person name="Kasuga D."/>
            <person name="Oba Y."/>
            <person name="Hase S."/>
            <person name="Sato K."/>
            <person name="Oba Y."/>
            <person name="Sakakibara Y."/>
        </authorList>
    </citation>
    <scope>NUCLEOTIDE SEQUENCE</scope>
</reference>
<dbReference type="EMBL" id="DF842533">
    <property type="protein sequence ID" value="GAT46447.1"/>
    <property type="molecule type" value="Genomic_DNA"/>
</dbReference>
<feature type="domain" description="DUF6532" evidence="2">
    <location>
        <begin position="5"/>
        <end position="174"/>
    </location>
</feature>
<dbReference type="InterPro" id="IPR045341">
    <property type="entry name" value="DUF6532"/>
</dbReference>
<evidence type="ECO:0000259" key="2">
    <source>
        <dbReference type="Pfam" id="PF20149"/>
    </source>
</evidence>
<proteinExistence type="predicted"/>
<protein>
    <recommendedName>
        <fullName evidence="2">DUF6532 domain-containing protein</fullName>
    </recommendedName>
</protein>
<organism evidence="3 4">
    <name type="scientific">Mycena chlorophos</name>
    <name type="common">Agaric fungus</name>
    <name type="synonym">Agaricus chlorophos</name>
    <dbReference type="NCBI Taxonomy" id="658473"/>
    <lineage>
        <taxon>Eukaryota</taxon>
        <taxon>Fungi</taxon>
        <taxon>Dikarya</taxon>
        <taxon>Basidiomycota</taxon>
        <taxon>Agaricomycotina</taxon>
        <taxon>Agaricomycetes</taxon>
        <taxon>Agaricomycetidae</taxon>
        <taxon>Agaricales</taxon>
        <taxon>Marasmiineae</taxon>
        <taxon>Mycenaceae</taxon>
        <taxon>Mycena</taxon>
    </lineage>
</organism>
<evidence type="ECO:0000313" key="3">
    <source>
        <dbReference type="EMBL" id="GAT46447.1"/>
    </source>
</evidence>
<feature type="region of interest" description="Disordered" evidence="1">
    <location>
        <begin position="195"/>
        <end position="221"/>
    </location>
</feature>